<dbReference type="PANTHER" id="PTHR21646:SF44">
    <property type="entry name" value="UBIQUITIN CARBOXYL-TERMINAL HYDROLASE 31"/>
    <property type="match status" value="1"/>
</dbReference>
<feature type="compositionally biased region" description="Polar residues" evidence="4">
    <location>
        <begin position="992"/>
        <end position="1007"/>
    </location>
</feature>
<protein>
    <recommendedName>
        <fullName evidence="2">ubiquitinyl hydrolase 1</fullName>
        <ecNumber evidence="2">3.4.19.12</ecNumber>
    </recommendedName>
</protein>
<evidence type="ECO:0000313" key="6">
    <source>
        <dbReference type="Ensembl" id="ENSMMOP00000002411.1"/>
    </source>
</evidence>
<feature type="compositionally biased region" description="Polar residues" evidence="4">
    <location>
        <begin position="967"/>
        <end position="984"/>
    </location>
</feature>
<dbReference type="PROSITE" id="PS00972">
    <property type="entry name" value="USP_1"/>
    <property type="match status" value="1"/>
</dbReference>
<comment type="catalytic activity">
    <reaction evidence="1">
        <text>Thiol-dependent hydrolysis of ester, thioester, amide, peptide and isopeptide bonds formed by the C-terminal Gly of ubiquitin (a 76-residue protein attached to proteins as an intracellular targeting signal).</text>
        <dbReference type="EC" id="3.4.19.12"/>
    </reaction>
</comment>
<dbReference type="GO" id="GO:0016579">
    <property type="term" value="P:protein deubiquitination"/>
    <property type="evidence" value="ECO:0007669"/>
    <property type="project" value="InterPro"/>
</dbReference>
<feature type="compositionally biased region" description="Basic and acidic residues" evidence="4">
    <location>
        <begin position="1064"/>
        <end position="1073"/>
    </location>
</feature>
<evidence type="ECO:0000256" key="2">
    <source>
        <dbReference type="ARBA" id="ARBA00012759"/>
    </source>
</evidence>
<feature type="compositionally biased region" description="Basic and acidic residues" evidence="4">
    <location>
        <begin position="1028"/>
        <end position="1049"/>
    </location>
</feature>
<dbReference type="InterPro" id="IPR038765">
    <property type="entry name" value="Papain-like_cys_pep_sf"/>
</dbReference>
<sequence>MSAVVSNKEKKSFSKKLFRRSSVRSVGSFMNRVLRTLSTLSHVGTDGQAAEDEKDDATSLPTTTGGSLPSDDSDCGGFPFGDKVPGVAGLKNHGNTCFMNAILQCLSNTELFAEYLALEQFRVGEPTDKAKSNGVLVQKKGVQQQQQQEAGEVTEQLSGLVRALWTFEYTPQHSRDFKNVVSKSALQFKGNSQHDAQEFLLWLLDRVHEDLNHIVHPDPPVEQENAPEGSPLPAPGSFVEELFQAQYRSSLTCPHCQKQSNTFDPFLCISLPIPVPHTRPLYVTVVYQGKCSHCMRVGVAVPLSGTVSRLRQAVAQETKIPAQQIVLTEMYYDGFHRSFCDDDDDLDIIQESDSIFAFETPELFRPEQIRSKRGGRRYRTIPENFKILIPRTVTWDVLQKEILEKMRHLLRPGVIVQVGPFTLRVVGVVGITYLLPQEEQPLCHPSVERAYKSCGPGGPPHVKIVVEWDKETKDYLLKRTEDEYIPDAESVRQVKEQHLQPQSCSLAQCFQLYTKEEQLAPDDAWRCPHCKQLQQGSIKLSLWTLPDILILHLKRFRQDGDRRMKMQNMVKFPLTGMDMAPHMVKRSQSSWSLPSHWSPWRRPYGMGRDPEDYLYDLYAVCNHHGTMQGGHYTAHCKNSIDGQWYCFDDSDVHPMSEDEVCKQTGYILFYQRRATIPSWSANSSVGGSTSSSLCEHWISRLMGSRPPSQASSGSSRRTSLASLSESAEFAGERSEDDGLSSRPVVRGMQRQTFSSRSSIASPLVLSENGTKPSWSHSAKLQLRSNSPSRFSLESHSSSPTLERIGEVADTSLSFSCFTGSPKSEKFSGVKSALAPLESSPGSKRLIEYVHSNAVAQAEQRNTIQPGDNNSVTTGAEQVSPRHGAAVKELKHWNGVADTTGAKRTSTKTGLESERSPKKRLATSSTSSSSLSPASPAVSKLSSRTQTKGAASASNAKDKSDGLPKTSKAGSSKTATPSKKGSSQIPEVLHADSAQQRKSGSPGLQSSHPQRRTSPRVGGEKSSALGRTRAADRSASRESSRTSAVPERKANTGGPPSRSNAASRAESRLGRAAENKAVGRSSSSSSSITSLRSSTVGVSSVNAAPLSRAQQRSSKTEEKGLSFFKSALRPKETRKSVDGGKVGVGEAKGSPEDVGGDTAKEGIPHGTGKKAQIVASESKTNVTTAKDKVPSAKSKLSGAEMTSQSSVNTKDPSKKEPAKKTMQSRKIPINPTQTSQRAK</sequence>
<feature type="compositionally biased region" description="Polar residues" evidence="4">
    <location>
        <begin position="1095"/>
        <end position="1112"/>
    </location>
</feature>
<dbReference type="AlphaFoldDB" id="A0A3Q3VLU6"/>
<dbReference type="Gene3D" id="3.90.70.10">
    <property type="entry name" value="Cysteine proteinases"/>
    <property type="match status" value="2"/>
</dbReference>
<feature type="compositionally biased region" description="Polar residues" evidence="4">
    <location>
        <begin position="768"/>
        <end position="800"/>
    </location>
</feature>
<dbReference type="Proteomes" id="UP000261620">
    <property type="component" value="Unplaced"/>
</dbReference>
<dbReference type="Ensembl" id="ENSMMOT00000002452.1">
    <property type="protein sequence ID" value="ENSMMOP00000002411.1"/>
    <property type="gene ID" value="ENSMMOG00000001962.1"/>
</dbReference>
<evidence type="ECO:0000259" key="5">
    <source>
        <dbReference type="PROSITE" id="PS50235"/>
    </source>
</evidence>
<feature type="compositionally biased region" description="Polar residues" evidence="4">
    <location>
        <begin position="1229"/>
        <end position="1238"/>
    </location>
</feature>
<evidence type="ECO:0000256" key="4">
    <source>
        <dbReference type="SAM" id="MobiDB-lite"/>
    </source>
</evidence>
<feature type="region of interest" description="Disordered" evidence="4">
    <location>
        <begin position="858"/>
        <end position="1238"/>
    </location>
</feature>
<dbReference type="EC" id="3.4.19.12" evidence="2"/>
<feature type="compositionally biased region" description="Low complexity" evidence="4">
    <location>
        <begin position="704"/>
        <end position="728"/>
    </location>
</feature>
<feature type="compositionally biased region" description="Polar residues" evidence="4">
    <location>
        <begin position="1174"/>
        <end position="1183"/>
    </location>
</feature>
<dbReference type="PANTHER" id="PTHR21646">
    <property type="entry name" value="UBIQUITIN CARBOXYL-TERMINAL HYDROLASE"/>
    <property type="match status" value="1"/>
</dbReference>
<dbReference type="SUPFAM" id="SSF54001">
    <property type="entry name" value="Cysteine proteinases"/>
    <property type="match status" value="1"/>
</dbReference>
<dbReference type="InterPro" id="IPR028889">
    <property type="entry name" value="USP"/>
</dbReference>
<feature type="domain" description="USP" evidence="5">
    <location>
        <begin position="88"/>
        <end position="673"/>
    </location>
</feature>
<feature type="compositionally biased region" description="Basic and acidic residues" evidence="4">
    <location>
        <begin position="1128"/>
        <end position="1137"/>
    </location>
</feature>
<dbReference type="PROSITE" id="PS00973">
    <property type="entry name" value="USP_2"/>
    <property type="match status" value="1"/>
</dbReference>
<reference evidence="6" key="1">
    <citation type="submission" date="2025-08" db="UniProtKB">
        <authorList>
            <consortium name="Ensembl"/>
        </authorList>
    </citation>
    <scope>IDENTIFICATION</scope>
</reference>
<feature type="region of interest" description="Disordered" evidence="4">
    <location>
        <begin position="704"/>
        <end position="744"/>
    </location>
</feature>
<feature type="compositionally biased region" description="Polar residues" evidence="4">
    <location>
        <begin position="1199"/>
        <end position="1209"/>
    </location>
</feature>
<feature type="region of interest" description="Disordered" evidence="4">
    <location>
        <begin position="44"/>
        <end position="74"/>
    </location>
</feature>
<reference evidence="6" key="2">
    <citation type="submission" date="2025-09" db="UniProtKB">
        <authorList>
            <consortium name="Ensembl"/>
        </authorList>
    </citation>
    <scope>IDENTIFICATION</scope>
</reference>
<dbReference type="InterPro" id="IPR001394">
    <property type="entry name" value="Peptidase_C19_UCH"/>
</dbReference>
<feature type="compositionally biased region" description="Polar residues" evidence="4">
    <location>
        <begin position="858"/>
        <end position="876"/>
    </location>
</feature>
<dbReference type="PROSITE" id="PS50235">
    <property type="entry name" value="USP_3"/>
    <property type="match status" value="1"/>
</dbReference>
<dbReference type="InterPro" id="IPR018200">
    <property type="entry name" value="USP_CS"/>
</dbReference>
<dbReference type="OMA" id="SRTIAYS"/>
<dbReference type="CDD" id="cd02674">
    <property type="entry name" value="Peptidase_C19R"/>
    <property type="match status" value="1"/>
</dbReference>
<evidence type="ECO:0000313" key="7">
    <source>
        <dbReference type="Proteomes" id="UP000261620"/>
    </source>
</evidence>
<keyword evidence="7" id="KW-1185">Reference proteome</keyword>
<proteinExistence type="predicted"/>
<dbReference type="Pfam" id="PF00443">
    <property type="entry name" value="UCH"/>
    <property type="match status" value="1"/>
</dbReference>
<dbReference type="FunFam" id="3.90.70.10:FF:000048">
    <property type="entry name" value="Ubiquitin carboxyl-terminal hydrolase 31"/>
    <property type="match status" value="1"/>
</dbReference>
<feature type="compositionally biased region" description="Low complexity" evidence="4">
    <location>
        <begin position="1079"/>
        <end position="1094"/>
    </location>
</feature>
<keyword evidence="3" id="KW-0378">Hydrolase</keyword>
<feature type="region of interest" description="Disordered" evidence="4">
    <location>
        <begin position="768"/>
        <end position="801"/>
    </location>
</feature>
<name>A0A3Q3VLU6_MOLML</name>
<dbReference type="STRING" id="94237.ENSMMOP00000002411"/>
<dbReference type="InterPro" id="IPR050185">
    <property type="entry name" value="Ub_carboxyl-term_hydrolase"/>
</dbReference>
<organism evidence="6 7">
    <name type="scientific">Mola mola</name>
    <name type="common">Ocean sunfish</name>
    <name type="synonym">Tetraodon mola</name>
    <dbReference type="NCBI Taxonomy" id="94237"/>
    <lineage>
        <taxon>Eukaryota</taxon>
        <taxon>Metazoa</taxon>
        <taxon>Chordata</taxon>
        <taxon>Craniata</taxon>
        <taxon>Vertebrata</taxon>
        <taxon>Euteleostomi</taxon>
        <taxon>Actinopterygii</taxon>
        <taxon>Neopterygii</taxon>
        <taxon>Teleostei</taxon>
        <taxon>Neoteleostei</taxon>
        <taxon>Acanthomorphata</taxon>
        <taxon>Eupercaria</taxon>
        <taxon>Tetraodontiformes</taxon>
        <taxon>Molidae</taxon>
        <taxon>Mola</taxon>
    </lineage>
</organism>
<evidence type="ECO:0000256" key="1">
    <source>
        <dbReference type="ARBA" id="ARBA00000707"/>
    </source>
</evidence>
<feature type="compositionally biased region" description="Low complexity" evidence="4">
    <location>
        <begin position="921"/>
        <end position="954"/>
    </location>
</feature>
<dbReference type="GO" id="GO:0004843">
    <property type="term" value="F:cysteine-type deubiquitinase activity"/>
    <property type="evidence" value="ECO:0007669"/>
    <property type="project" value="UniProtKB-EC"/>
</dbReference>
<accession>A0A3Q3VLU6</accession>
<evidence type="ECO:0000256" key="3">
    <source>
        <dbReference type="ARBA" id="ARBA00022801"/>
    </source>
</evidence>